<comment type="subunit">
    <text evidence="13">Part of the RNA polymerase complex.</text>
</comment>
<name>A0A2H1EED6_9ARCH</name>
<dbReference type="NCBIfam" id="TIGR03670">
    <property type="entry name" value="rpoB_arch"/>
    <property type="match status" value="1"/>
</dbReference>
<evidence type="ECO:0000313" key="24">
    <source>
        <dbReference type="EMBL" id="SHO42515.1"/>
    </source>
</evidence>
<feature type="domain" description="RNA polymerase Rpb2" evidence="19">
    <location>
        <begin position="170"/>
        <end position="343"/>
    </location>
</feature>
<evidence type="ECO:0000256" key="13">
    <source>
        <dbReference type="ARBA" id="ARBA00025838"/>
    </source>
</evidence>
<dbReference type="CDD" id="cd00653">
    <property type="entry name" value="RNA_pol_B_RPB2"/>
    <property type="match status" value="1"/>
</dbReference>
<dbReference type="GO" id="GO:0005737">
    <property type="term" value="C:cytoplasm"/>
    <property type="evidence" value="ECO:0007669"/>
    <property type="project" value="UniProtKB-SubCell"/>
</dbReference>
<dbReference type="InterPro" id="IPR014724">
    <property type="entry name" value="RNA_pol_RPB2_OB-fold"/>
</dbReference>
<proteinExistence type="inferred from homology"/>
<dbReference type="FunFam" id="2.40.270.10:FF:000011">
    <property type="entry name" value="DNA-directed RNA polymerase subunit beta"/>
    <property type="match status" value="1"/>
</dbReference>
<dbReference type="NCBIfam" id="NF006335">
    <property type="entry name" value="PRK08565.1"/>
    <property type="match status" value="1"/>
</dbReference>
<evidence type="ECO:0000259" key="22">
    <source>
        <dbReference type="Pfam" id="PF04566"/>
    </source>
</evidence>
<feature type="domain" description="RNA polymerase Rpb2" evidence="21">
    <location>
        <begin position="412"/>
        <end position="475"/>
    </location>
</feature>
<dbReference type="InterPro" id="IPR037033">
    <property type="entry name" value="DNA-dir_RNAP_su2_hyb_sf"/>
</dbReference>
<evidence type="ECO:0000256" key="3">
    <source>
        <dbReference type="ARBA" id="ARBA00006835"/>
    </source>
</evidence>
<dbReference type="GO" id="GO:0008270">
    <property type="term" value="F:zinc ion binding"/>
    <property type="evidence" value="ECO:0007669"/>
    <property type="project" value="InterPro"/>
</dbReference>
<dbReference type="Pfam" id="PF04560">
    <property type="entry name" value="RNA_pol_Rpb2_7"/>
    <property type="match status" value="1"/>
</dbReference>
<evidence type="ECO:0000256" key="15">
    <source>
        <dbReference type="RuleBase" id="RU000434"/>
    </source>
</evidence>
<evidence type="ECO:0000256" key="12">
    <source>
        <dbReference type="ARBA" id="ARBA00025096"/>
    </source>
</evidence>
<dbReference type="InterPro" id="IPR007642">
    <property type="entry name" value="RNA_pol_Rpb2_2"/>
</dbReference>
<keyword evidence="5" id="KW-0963">Cytoplasm</keyword>
<dbReference type="Gene3D" id="3.90.1800.10">
    <property type="entry name" value="RNA polymerase alpha subunit dimerisation domain"/>
    <property type="match status" value="1"/>
</dbReference>
<dbReference type="InterPro" id="IPR019969">
    <property type="entry name" value="RNAP_Rpo2"/>
</dbReference>
<keyword evidence="11 16" id="KW-0804">Transcription</keyword>
<dbReference type="InterPro" id="IPR007645">
    <property type="entry name" value="RNA_pol_Rpb2_3"/>
</dbReference>
<keyword evidence="6 16" id="KW-0808">Transferase</keyword>
<evidence type="ECO:0000256" key="11">
    <source>
        <dbReference type="ARBA" id="ARBA00023163"/>
    </source>
</evidence>
<evidence type="ECO:0000259" key="19">
    <source>
        <dbReference type="Pfam" id="PF04561"/>
    </source>
</evidence>
<evidence type="ECO:0000259" key="20">
    <source>
        <dbReference type="Pfam" id="PF04563"/>
    </source>
</evidence>
<feature type="domain" description="RNA polymerase Rpb2" evidence="18">
    <location>
        <begin position="1020"/>
        <end position="1110"/>
    </location>
</feature>
<gene>
    <name evidence="24" type="primary">rpoB</name>
    <name evidence="24" type="ORF">NSIN_10053</name>
</gene>
<feature type="domain" description="RNA polymerase Rpb2" evidence="22">
    <location>
        <begin position="511"/>
        <end position="577"/>
    </location>
</feature>
<dbReference type="InterPro" id="IPR007120">
    <property type="entry name" value="DNA-dir_RNAP_su2_dom"/>
</dbReference>
<comment type="function">
    <text evidence="16">DNA-dependent RNA polymerase catalyzes the transcription of DNA into RNA using the four ribonucleoside triphosphates as substrates.</text>
</comment>
<evidence type="ECO:0000256" key="10">
    <source>
        <dbReference type="ARBA" id="ARBA00023125"/>
    </source>
</evidence>
<dbReference type="Gene3D" id="2.40.50.150">
    <property type="match status" value="1"/>
</dbReference>
<keyword evidence="8" id="KW-0479">Metal-binding</keyword>
<evidence type="ECO:0000313" key="25">
    <source>
        <dbReference type="Proteomes" id="UP000232412"/>
    </source>
</evidence>
<dbReference type="InterPro" id="IPR007647">
    <property type="entry name" value="RNA_pol_Rpb2_5"/>
</dbReference>
<comment type="similarity">
    <text evidence="3 15">Belongs to the RNA polymerase beta chain family.</text>
</comment>
<dbReference type="Gene3D" id="3.90.1100.10">
    <property type="match status" value="2"/>
</dbReference>
<dbReference type="OrthoDB" id="6009at2157"/>
<evidence type="ECO:0000256" key="8">
    <source>
        <dbReference type="ARBA" id="ARBA00022723"/>
    </source>
</evidence>
<evidence type="ECO:0000256" key="16">
    <source>
        <dbReference type="RuleBase" id="RU363031"/>
    </source>
</evidence>
<dbReference type="GO" id="GO:0003677">
    <property type="term" value="F:DNA binding"/>
    <property type="evidence" value="ECO:0007669"/>
    <property type="project" value="UniProtKB-KW"/>
</dbReference>
<keyword evidence="10" id="KW-0238">DNA-binding</keyword>
<dbReference type="Pfam" id="PF04567">
    <property type="entry name" value="RNA_pol_Rpb2_5"/>
    <property type="match status" value="1"/>
</dbReference>
<dbReference type="Pfam" id="PF04563">
    <property type="entry name" value="RNA_pol_Rpb2_1"/>
    <property type="match status" value="1"/>
</dbReference>
<protein>
    <recommendedName>
        <fullName evidence="16">DNA-directed RNA polymerase subunit beta</fullName>
        <ecNumber evidence="16">2.7.7.6</ecNumber>
    </recommendedName>
</protein>
<dbReference type="NCBIfam" id="NF007175">
    <property type="entry name" value="PRK09606.1"/>
    <property type="match status" value="1"/>
</dbReference>
<organism evidence="24 25">
    <name type="scientific">Nitrosotalea sinensis</name>
    <dbReference type="NCBI Taxonomy" id="1499975"/>
    <lineage>
        <taxon>Archaea</taxon>
        <taxon>Nitrososphaerota</taxon>
        <taxon>Nitrososphaeria</taxon>
        <taxon>Nitrosotaleales</taxon>
        <taxon>Nitrosotaleaceae</taxon>
        <taxon>Nitrosotalea</taxon>
    </lineage>
</organism>
<evidence type="ECO:0000259" key="21">
    <source>
        <dbReference type="Pfam" id="PF04565"/>
    </source>
</evidence>
<feature type="domain" description="DNA-directed RNA polymerase subunit 2 hybrid-binding" evidence="17">
    <location>
        <begin position="645"/>
        <end position="1018"/>
    </location>
</feature>
<evidence type="ECO:0000256" key="1">
    <source>
        <dbReference type="ARBA" id="ARBA00001947"/>
    </source>
</evidence>
<sequence length="1115" mass="124623">MANISNKRWPIIQDILKREGIARQHLNSYDEFLERGLQSIIDEVGQIEIESAEYPYKIQLGKVKLQQPRMMELDGSITHIAPMEARLRNVTYASPIMLEASVVEDGKILESRYIHIGDMPVMVRSNACILHNLSEQKLVEHGEDPNDPGGYFIINGSERVIVGLEDLSYNKIIVDRETVGGNTVFKAKVYSSIVGYRAKLELIMKNDGLIVAKIPGSPVDIPVVTLMRSLGLESDRDIAASVSLVDDIQDELEGSFEKSGDVPTAKDAIVYISKRIAPGMLEEFQIKRAETLLDWGLLPHLGKHPDNRKEKALFLGEATCKLIELKLGWIATDDKDHYGNKVIKFAGQMLADLFRTAFRNLVRDMKYQLERSGQKRGINAVAAAVRPGIVTDKMNNAIATGNWGRGRVGVTQLLDRTNYLSTISHLRRIQSPLSRSQPNFEARDLHATHFGRICPSETPEGSNCGLVKNLALSAIISVNVPSEDIIEKLYDLGVTYVSDAKDELKKEGTRVFVDGRLIGYFKDGQKLVDSLRDLRRNFKIHPHVGIFLYQSSFEGSTKRLYVNCNAGRVLRPLIVIKENKVLLTQELIDKVSKKFLSWTDLLHMGIIELVDANEEENSYIAIDETDIKKHTHMEVFPSAILGAGASIIPYPEHNQSPRNTYESAMAKQSLGFSTPLMNASTYVRQHLMLYPQTPIVNTKAMNLLGLEDRPAGQNCIVAVLPFDGYNIEDAIVLSKSSIDRGLGRTFFYRIYEAEAKQYPGGMRDNFEIPTAEGNVRGFRGDKAYRLLEEDGVIATEATAQGGDILIGKTSPPRFMEEYREFEVKGPYRRDTSIGVRPSENGVVDTVVMTQSHDGGRMYKIRVRDLRIPEIGDKFASRHGQKGVVGLLVNQEDLPYTADGVVPDVMINPHAFPSRMTVGMFLESVTGKAAALRGSKMDGSAFVGEKLEDVKGVLEQNGFKYSGKEVMYDGRTGKPFAVDVFIGVVYYQKLHHMVADKIHARARGQVQMLTKQPTEGRARGGGLRFGEMERDCLIAYGASMMLKDRLLDESDKADIYICERCGLVSYYDIKQRKFVCRVCGDKAKVTSISVAYAFKLLLQEMMSLDVAPRLLIKERV</sequence>
<accession>A0A2H1EED6</accession>
<keyword evidence="25" id="KW-1185">Reference proteome</keyword>
<feature type="domain" description="RNA polymerase beta subunit protrusion" evidence="20">
    <location>
        <begin position="21"/>
        <end position="385"/>
    </location>
</feature>
<comment type="cofactor">
    <cofactor evidence="1">
        <name>Zn(2+)</name>
        <dbReference type="ChEBI" id="CHEBI:29105"/>
    </cofactor>
</comment>
<dbReference type="PANTHER" id="PTHR20856">
    <property type="entry name" value="DNA-DIRECTED RNA POLYMERASE I SUBUNIT 2"/>
    <property type="match status" value="1"/>
</dbReference>
<dbReference type="GO" id="GO:0003899">
    <property type="term" value="F:DNA-directed RNA polymerase activity"/>
    <property type="evidence" value="ECO:0007669"/>
    <property type="project" value="UniProtKB-EC"/>
</dbReference>
<dbReference type="InterPro" id="IPR007641">
    <property type="entry name" value="RNA_pol_Rpb2_7"/>
</dbReference>
<dbReference type="InterPro" id="IPR007644">
    <property type="entry name" value="RNA_pol_bsu_protrusion"/>
</dbReference>
<dbReference type="RefSeq" id="WP_101008824.1">
    <property type="nucleotide sequence ID" value="NZ_FRFC01000001.1"/>
</dbReference>
<comment type="function">
    <text evidence="12">DNA-dependent RNA polymerase (RNAP) catalyzes the transcription of DNA into RNA using the four ribonucleoside triphosphates as substrates. The Rpo2 subunit (Rpo2N and Rpo2C in this organism) is implicated in DNA promoter recognition and in nucleotide binding.</text>
</comment>
<comment type="catalytic activity">
    <reaction evidence="14 16">
        <text>RNA(n) + a ribonucleoside 5'-triphosphate = RNA(n+1) + diphosphate</text>
        <dbReference type="Rhea" id="RHEA:21248"/>
        <dbReference type="Rhea" id="RHEA-COMP:14527"/>
        <dbReference type="Rhea" id="RHEA-COMP:17342"/>
        <dbReference type="ChEBI" id="CHEBI:33019"/>
        <dbReference type="ChEBI" id="CHEBI:61557"/>
        <dbReference type="ChEBI" id="CHEBI:140395"/>
        <dbReference type="EC" id="2.7.7.6"/>
    </reaction>
</comment>
<evidence type="ECO:0000256" key="7">
    <source>
        <dbReference type="ARBA" id="ARBA00022695"/>
    </source>
</evidence>
<dbReference type="InterPro" id="IPR037034">
    <property type="entry name" value="RNA_pol_Rpb2_2_sf"/>
</dbReference>
<dbReference type="GO" id="GO:0000428">
    <property type="term" value="C:DNA-directed RNA polymerase complex"/>
    <property type="evidence" value="ECO:0007669"/>
    <property type="project" value="UniProtKB-KW"/>
</dbReference>
<dbReference type="Pfam" id="PF04566">
    <property type="entry name" value="RNA_pol_Rpb2_4"/>
    <property type="match status" value="1"/>
</dbReference>
<evidence type="ECO:0000256" key="4">
    <source>
        <dbReference type="ARBA" id="ARBA00022478"/>
    </source>
</evidence>
<dbReference type="Pfam" id="PF04565">
    <property type="entry name" value="RNA_pol_Rpb2_3"/>
    <property type="match status" value="1"/>
</dbReference>
<dbReference type="Gene3D" id="2.40.270.10">
    <property type="entry name" value="DNA-directed RNA polymerase, subunit 2, domain 6"/>
    <property type="match status" value="1"/>
</dbReference>
<keyword evidence="9" id="KW-0862">Zinc</keyword>
<keyword evidence="4 16" id="KW-0240">DNA-directed RNA polymerase</keyword>
<reference evidence="25" key="1">
    <citation type="submission" date="2016-12" db="EMBL/GenBank/DDBJ databases">
        <authorList>
            <person name="Herbold C."/>
        </authorList>
    </citation>
    <scope>NUCLEOTIDE SEQUENCE [LARGE SCALE GENOMIC DNA]</scope>
</reference>
<dbReference type="GO" id="GO:0006351">
    <property type="term" value="P:DNA-templated transcription"/>
    <property type="evidence" value="ECO:0007669"/>
    <property type="project" value="InterPro"/>
</dbReference>
<dbReference type="PROSITE" id="PS01166">
    <property type="entry name" value="RNA_POL_BETA"/>
    <property type="match status" value="1"/>
</dbReference>
<dbReference type="Gene3D" id="3.90.1110.10">
    <property type="entry name" value="RNA polymerase Rpb2, domain 2"/>
    <property type="match status" value="1"/>
</dbReference>
<dbReference type="SUPFAM" id="SSF64484">
    <property type="entry name" value="beta and beta-prime subunits of DNA dependent RNA-polymerase"/>
    <property type="match status" value="1"/>
</dbReference>
<dbReference type="EMBL" id="FRFC01000001">
    <property type="protein sequence ID" value="SHO42515.1"/>
    <property type="molecule type" value="Genomic_DNA"/>
</dbReference>
<evidence type="ECO:0000256" key="14">
    <source>
        <dbReference type="ARBA" id="ARBA00048552"/>
    </source>
</evidence>
<evidence type="ECO:0000256" key="9">
    <source>
        <dbReference type="ARBA" id="ARBA00022833"/>
    </source>
</evidence>
<dbReference type="Pfam" id="PF00562">
    <property type="entry name" value="RNA_pol_Rpb2_6"/>
    <property type="match status" value="1"/>
</dbReference>
<evidence type="ECO:0000256" key="6">
    <source>
        <dbReference type="ARBA" id="ARBA00022679"/>
    </source>
</evidence>
<comment type="subcellular location">
    <subcellularLocation>
        <location evidence="2">Cytoplasm</location>
    </subcellularLocation>
</comment>
<dbReference type="InterPro" id="IPR015712">
    <property type="entry name" value="DNA-dir_RNA_pol_su2"/>
</dbReference>
<dbReference type="InterPro" id="IPR007646">
    <property type="entry name" value="RNA_pol_Rpb2_4"/>
</dbReference>
<dbReference type="FunFam" id="3.90.1800.10:FF:000002">
    <property type="entry name" value="DNA-directed RNA polymerase subunit beta"/>
    <property type="match status" value="1"/>
</dbReference>
<evidence type="ECO:0000256" key="2">
    <source>
        <dbReference type="ARBA" id="ARBA00004496"/>
    </source>
</evidence>
<evidence type="ECO:0000259" key="17">
    <source>
        <dbReference type="Pfam" id="PF00562"/>
    </source>
</evidence>
<dbReference type="Pfam" id="PF04561">
    <property type="entry name" value="RNA_pol_Rpb2_2"/>
    <property type="match status" value="1"/>
</dbReference>
<evidence type="ECO:0000259" key="23">
    <source>
        <dbReference type="Pfam" id="PF04567"/>
    </source>
</evidence>
<evidence type="ECO:0000256" key="5">
    <source>
        <dbReference type="ARBA" id="ARBA00022490"/>
    </source>
</evidence>
<dbReference type="GO" id="GO:0032549">
    <property type="term" value="F:ribonucleoside binding"/>
    <property type="evidence" value="ECO:0007669"/>
    <property type="project" value="InterPro"/>
</dbReference>
<evidence type="ECO:0000259" key="18">
    <source>
        <dbReference type="Pfam" id="PF04560"/>
    </source>
</evidence>
<dbReference type="AlphaFoldDB" id="A0A2H1EED6"/>
<dbReference type="EC" id="2.7.7.6" evidence="16"/>
<dbReference type="InterPro" id="IPR007121">
    <property type="entry name" value="RNA_pol_bsu_CS"/>
</dbReference>
<feature type="domain" description="RNA polymerase Rpb2" evidence="23">
    <location>
        <begin position="598"/>
        <end position="633"/>
    </location>
</feature>
<dbReference type="Proteomes" id="UP000232412">
    <property type="component" value="Unassembled WGS sequence"/>
</dbReference>
<keyword evidence="7 16" id="KW-0548">Nucleotidyltransferase</keyword>